<protein>
    <submittedName>
        <fullName evidence="6">Low specificity L-threonine aldolase</fullName>
    </submittedName>
</protein>
<comment type="subunit">
    <text evidence="3">Homotetramer.</text>
</comment>
<evidence type="ECO:0000313" key="7">
    <source>
        <dbReference type="Proteomes" id="UP001225378"/>
    </source>
</evidence>
<dbReference type="SUPFAM" id="SSF53383">
    <property type="entry name" value="PLP-dependent transferases"/>
    <property type="match status" value="1"/>
</dbReference>
<comment type="cofactor">
    <cofactor evidence="1">
        <name>pyridoxal 5'-phosphate</name>
        <dbReference type="ChEBI" id="CHEBI:597326"/>
    </cofactor>
</comment>
<dbReference type="KEGG" id="mech:Q9L42_011970"/>
<dbReference type="InterPro" id="IPR001597">
    <property type="entry name" value="ArAA_b-elim_lyase/Thr_aldolase"/>
</dbReference>
<dbReference type="Gene3D" id="3.40.640.10">
    <property type="entry name" value="Type I PLP-dependent aspartate aminotransferase-like (Major domain)"/>
    <property type="match status" value="1"/>
</dbReference>
<keyword evidence="7" id="KW-1185">Reference proteome</keyword>
<dbReference type="Proteomes" id="UP001225378">
    <property type="component" value="Chromosome"/>
</dbReference>
<dbReference type="EMBL" id="CP157743">
    <property type="protein sequence ID" value="XBS19086.1"/>
    <property type="molecule type" value="Genomic_DNA"/>
</dbReference>
<dbReference type="InterPro" id="IPR015421">
    <property type="entry name" value="PyrdxlP-dep_Trfase_major"/>
</dbReference>
<proteinExistence type="inferred from homology"/>
<dbReference type="CDD" id="cd06502">
    <property type="entry name" value="TA_like"/>
    <property type="match status" value="1"/>
</dbReference>
<dbReference type="InterPro" id="IPR015422">
    <property type="entry name" value="PyrdxlP-dep_Trfase_small"/>
</dbReference>
<feature type="domain" description="Aromatic amino acid beta-eliminating lyase/threonine aldolase" evidence="5">
    <location>
        <begin position="6"/>
        <end position="289"/>
    </location>
</feature>
<gene>
    <name evidence="6" type="ORF">Q9L42_011970</name>
</gene>
<evidence type="ECO:0000259" key="5">
    <source>
        <dbReference type="Pfam" id="PF01212"/>
    </source>
</evidence>
<accession>A0AAU7NR15</accession>
<dbReference type="AlphaFoldDB" id="A0AAU7NR15"/>
<evidence type="ECO:0000313" key="6">
    <source>
        <dbReference type="EMBL" id="XBS19086.1"/>
    </source>
</evidence>
<dbReference type="PANTHER" id="PTHR48097">
    <property type="entry name" value="L-THREONINE ALDOLASE-RELATED"/>
    <property type="match status" value="1"/>
</dbReference>
<sequence length="346" mass="38308">MAQRHFISDNASGIHPQVLQAIAAANTGHQPAYGQDDMTIRAEDLFRRHFGADTICFFTLTGTAANIIALQSVVHSFEAIICADCAHLHRDECGAPEKFMGCKLLTAATDNGKITPATITPLLRDTHIIHRAQPKVVSLAQCTEWGTVYTPEELKTLSDFCHEHRLLLHMDGARLSNAAAALELSLKEITTDCGVDMLSFGGSKNGLMNAEAVLFFDPELATHTAFYRKQAMQLAAKMRFIAAQFVALLDGDLWRDNAAHANQMARLLAKEIGNDVEIVMPVTTNAIFARIPADCVEPLQQHYQFSLWNSHESIVRWMTSFDTSEHDVRTFAESIREQMNSLTASH</sequence>
<dbReference type="PANTHER" id="PTHR48097:SF5">
    <property type="entry name" value="LOW SPECIFICITY L-THREONINE ALDOLASE"/>
    <property type="match status" value="1"/>
</dbReference>
<dbReference type="Gene3D" id="3.90.1150.10">
    <property type="entry name" value="Aspartate Aminotransferase, domain 1"/>
    <property type="match status" value="1"/>
</dbReference>
<evidence type="ECO:0000256" key="3">
    <source>
        <dbReference type="ARBA" id="ARBA00011881"/>
    </source>
</evidence>
<dbReference type="GO" id="GO:0016829">
    <property type="term" value="F:lyase activity"/>
    <property type="evidence" value="ECO:0007669"/>
    <property type="project" value="InterPro"/>
</dbReference>
<organism evidence="6 7">
    <name type="scientific">Methylomarinum roseum</name>
    <dbReference type="NCBI Taxonomy" id="3067653"/>
    <lineage>
        <taxon>Bacteria</taxon>
        <taxon>Pseudomonadati</taxon>
        <taxon>Pseudomonadota</taxon>
        <taxon>Gammaproteobacteria</taxon>
        <taxon>Methylococcales</taxon>
        <taxon>Methylococcaceae</taxon>
        <taxon>Methylomarinum</taxon>
    </lineage>
</organism>
<evidence type="ECO:0000256" key="4">
    <source>
        <dbReference type="ARBA" id="ARBA00022898"/>
    </source>
</evidence>
<comment type="similarity">
    <text evidence="2">Belongs to the threonine aldolase family.</text>
</comment>
<dbReference type="RefSeq" id="WP_305908170.1">
    <property type="nucleotide sequence ID" value="NZ_CP157743.1"/>
</dbReference>
<dbReference type="InterPro" id="IPR015424">
    <property type="entry name" value="PyrdxlP-dep_Trfase"/>
</dbReference>
<evidence type="ECO:0000256" key="2">
    <source>
        <dbReference type="ARBA" id="ARBA00006966"/>
    </source>
</evidence>
<name>A0AAU7NR15_9GAMM</name>
<reference evidence="6 7" key="1">
    <citation type="journal article" date="2024" name="Microbiology">
        <title>Methylomarinum rosea sp. nov., a novel halophilic methanotrophic bacterium from the hypersaline Lake Elton.</title>
        <authorList>
            <person name="Suleimanov R.Z."/>
            <person name="Oshkin I.Y."/>
            <person name="Danilova O.V."/>
            <person name="Suzina N.E."/>
            <person name="Dedysh S.N."/>
        </authorList>
    </citation>
    <scope>NUCLEOTIDE SEQUENCE [LARGE SCALE GENOMIC DNA]</scope>
    <source>
        <strain evidence="6 7">Ch1-1</strain>
    </source>
</reference>
<dbReference type="GO" id="GO:0006520">
    <property type="term" value="P:amino acid metabolic process"/>
    <property type="evidence" value="ECO:0007669"/>
    <property type="project" value="InterPro"/>
</dbReference>
<dbReference type="Pfam" id="PF01212">
    <property type="entry name" value="Beta_elim_lyase"/>
    <property type="match status" value="1"/>
</dbReference>
<evidence type="ECO:0000256" key="1">
    <source>
        <dbReference type="ARBA" id="ARBA00001933"/>
    </source>
</evidence>
<keyword evidence="4" id="KW-0663">Pyridoxal phosphate</keyword>